<name>A0A1D2VAT2_9ASCO</name>
<dbReference type="GeneID" id="30968384"/>
<comment type="subcellular location">
    <subcellularLocation>
        <location evidence="1">Nucleus</location>
    </subcellularLocation>
</comment>
<sequence>MSTNTFVKKLAANDRPTREAAFKVLKKYLETAKPLSFVNYQHLWKGLFYSMWFSDKPRPQQRLARLLGDLFSETIPKQSFVKFVGAFWSIIINEWPNIDQWRMDKFYLLLRNVVNSCFKRLKLENYDRSLTVDYLNTLFKNDKKNNKLGPLSGSPKILTSIPYHIIDIYVDELEKVLFQDIDIDDLESRSQIANETSIALLIEPFYDLSKNAIFKPLRVKTIKEILKSPKLIEWGVLKNDENDEENDEDSKNNNGDDIQSHQNETSKNSEDPSPV</sequence>
<evidence type="ECO:0000313" key="7">
    <source>
        <dbReference type="Proteomes" id="UP000095038"/>
    </source>
</evidence>
<protein>
    <submittedName>
        <fullName evidence="6">Putative ribosomal RNA-processing protein</fullName>
    </submittedName>
</protein>
<evidence type="ECO:0000313" key="6">
    <source>
        <dbReference type="EMBL" id="ODV58699.1"/>
    </source>
</evidence>
<organism evidence="6 7">
    <name type="scientific">Ascoidea rubescens DSM 1968</name>
    <dbReference type="NCBI Taxonomy" id="1344418"/>
    <lineage>
        <taxon>Eukaryota</taxon>
        <taxon>Fungi</taxon>
        <taxon>Dikarya</taxon>
        <taxon>Ascomycota</taxon>
        <taxon>Saccharomycotina</taxon>
        <taxon>Saccharomycetes</taxon>
        <taxon>Ascoideaceae</taxon>
        <taxon>Ascoidea</taxon>
    </lineage>
</organism>
<gene>
    <name evidence="6" type="ORF">ASCRUDRAFT_82611</name>
</gene>
<comment type="similarity">
    <text evidence="2">Belongs to the RRP1 family.</text>
</comment>
<keyword evidence="4" id="KW-0539">Nucleus</keyword>
<dbReference type="STRING" id="1344418.A0A1D2VAT2"/>
<keyword evidence="7" id="KW-1185">Reference proteome</keyword>
<accession>A0A1D2VAT2</accession>
<dbReference type="InParanoid" id="A0A1D2VAT2"/>
<dbReference type="GO" id="GO:0030687">
    <property type="term" value="C:preribosome, large subunit precursor"/>
    <property type="evidence" value="ECO:0007669"/>
    <property type="project" value="EnsemblFungi"/>
</dbReference>
<evidence type="ECO:0000256" key="1">
    <source>
        <dbReference type="ARBA" id="ARBA00004123"/>
    </source>
</evidence>
<dbReference type="InterPro" id="IPR010301">
    <property type="entry name" value="RRP1"/>
</dbReference>
<reference evidence="7" key="1">
    <citation type="submission" date="2016-05" db="EMBL/GenBank/DDBJ databases">
        <title>Comparative genomics of biotechnologically important yeasts.</title>
        <authorList>
            <consortium name="DOE Joint Genome Institute"/>
            <person name="Riley R."/>
            <person name="Haridas S."/>
            <person name="Wolfe K.H."/>
            <person name="Lopes M.R."/>
            <person name="Hittinger C.T."/>
            <person name="Goker M."/>
            <person name="Salamov A."/>
            <person name="Wisecaver J."/>
            <person name="Long T.M."/>
            <person name="Aerts A.L."/>
            <person name="Barry K."/>
            <person name="Choi C."/>
            <person name="Clum A."/>
            <person name="Coughlan A.Y."/>
            <person name="Deshpande S."/>
            <person name="Douglass A.P."/>
            <person name="Hanson S.J."/>
            <person name="Klenk H.-P."/>
            <person name="Labutti K."/>
            <person name="Lapidus A."/>
            <person name="Lindquist E."/>
            <person name="Lipzen A."/>
            <person name="Meier-Kolthoff J.P."/>
            <person name="Ohm R.A."/>
            <person name="Otillar R.P."/>
            <person name="Pangilinan J."/>
            <person name="Peng Y."/>
            <person name="Rokas A."/>
            <person name="Rosa C.A."/>
            <person name="Scheuner C."/>
            <person name="Sibirny A.A."/>
            <person name="Slot J.C."/>
            <person name="Stielow J.B."/>
            <person name="Sun H."/>
            <person name="Kurtzman C.P."/>
            <person name="Blackwell M."/>
            <person name="Grigoriev I.V."/>
            <person name="Jeffries T.W."/>
        </authorList>
    </citation>
    <scope>NUCLEOTIDE SEQUENCE [LARGE SCALE GENOMIC DNA]</scope>
    <source>
        <strain evidence="7">DSM 1968</strain>
    </source>
</reference>
<dbReference type="AlphaFoldDB" id="A0A1D2VAT2"/>
<dbReference type="RefSeq" id="XP_020045006.1">
    <property type="nucleotide sequence ID" value="XM_020194748.1"/>
</dbReference>
<evidence type="ECO:0000256" key="5">
    <source>
        <dbReference type="SAM" id="MobiDB-lite"/>
    </source>
</evidence>
<dbReference type="GO" id="GO:0030688">
    <property type="term" value="C:preribosome, small subunit precursor"/>
    <property type="evidence" value="ECO:0007669"/>
    <property type="project" value="InterPro"/>
</dbReference>
<dbReference type="PANTHER" id="PTHR13026:SF0">
    <property type="entry name" value="RIBOSOMAL RNA PROCESSING 1B"/>
    <property type="match status" value="1"/>
</dbReference>
<dbReference type="OrthoDB" id="2019504at2759"/>
<dbReference type="EMBL" id="KV454490">
    <property type="protein sequence ID" value="ODV58699.1"/>
    <property type="molecule type" value="Genomic_DNA"/>
</dbReference>
<dbReference type="FunCoup" id="A0A1D2VAT2">
    <property type="interactions" value="417"/>
</dbReference>
<dbReference type="GO" id="GO:0005634">
    <property type="term" value="C:nucleus"/>
    <property type="evidence" value="ECO:0007669"/>
    <property type="project" value="UniProtKB-SubCell"/>
</dbReference>
<feature type="region of interest" description="Disordered" evidence="5">
    <location>
        <begin position="237"/>
        <end position="275"/>
    </location>
</feature>
<dbReference type="Pfam" id="PF05997">
    <property type="entry name" value="Nop52"/>
    <property type="match status" value="1"/>
</dbReference>
<proteinExistence type="inferred from homology"/>
<keyword evidence="3" id="KW-0698">rRNA processing</keyword>
<evidence type="ECO:0000256" key="3">
    <source>
        <dbReference type="ARBA" id="ARBA00022552"/>
    </source>
</evidence>
<evidence type="ECO:0000256" key="4">
    <source>
        <dbReference type="ARBA" id="ARBA00023242"/>
    </source>
</evidence>
<dbReference type="Proteomes" id="UP000095038">
    <property type="component" value="Unassembled WGS sequence"/>
</dbReference>
<evidence type="ECO:0000256" key="2">
    <source>
        <dbReference type="ARBA" id="ARBA00006374"/>
    </source>
</evidence>
<dbReference type="PANTHER" id="PTHR13026">
    <property type="entry name" value="NNP-1 PROTEIN NOVEL NUCLEAR PROTEIN 1 NOP52"/>
    <property type="match status" value="1"/>
</dbReference>
<dbReference type="GO" id="GO:0006364">
    <property type="term" value="P:rRNA processing"/>
    <property type="evidence" value="ECO:0007669"/>
    <property type="project" value="UniProtKB-KW"/>
</dbReference>